<keyword evidence="2" id="KW-1185">Reference proteome</keyword>
<organism evidence="1 2">
    <name type="scientific">Solanum verrucosum</name>
    <dbReference type="NCBI Taxonomy" id="315347"/>
    <lineage>
        <taxon>Eukaryota</taxon>
        <taxon>Viridiplantae</taxon>
        <taxon>Streptophyta</taxon>
        <taxon>Embryophyta</taxon>
        <taxon>Tracheophyta</taxon>
        <taxon>Spermatophyta</taxon>
        <taxon>Magnoliopsida</taxon>
        <taxon>eudicotyledons</taxon>
        <taxon>Gunneridae</taxon>
        <taxon>Pentapetalae</taxon>
        <taxon>asterids</taxon>
        <taxon>lamiids</taxon>
        <taxon>Solanales</taxon>
        <taxon>Solanaceae</taxon>
        <taxon>Solanoideae</taxon>
        <taxon>Solaneae</taxon>
        <taxon>Solanum</taxon>
    </lineage>
</organism>
<reference evidence="1" key="1">
    <citation type="submission" date="2023-08" db="EMBL/GenBank/DDBJ databases">
        <title>A de novo genome assembly of Solanum verrucosum Schlechtendal, a Mexican diploid species geographically isolated from the other diploid A-genome species in potato relatives.</title>
        <authorList>
            <person name="Hosaka K."/>
        </authorList>
    </citation>
    <scope>NUCLEOTIDE SEQUENCE</scope>
    <source>
        <tissue evidence="1">Young leaves</tissue>
    </source>
</reference>
<evidence type="ECO:0000313" key="1">
    <source>
        <dbReference type="EMBL" id="WMV49512.1"/>
    </source>
</evidence>
<sequence>MRRTTLLMTWNRRLSFFFQSYGFATCMRCIERSSLIIRVFSTSLVKGI</sequence>
<name>A0AAF0UNP0_SOLVR</name>
<dbReference type="Proteomes" id="UP001234989">
    <property type="component" value="Chromosome 10"/>
</dbReference>
<dbReference type="AlphaFoldDB" id="A0AAF0UNP0"/>
<proteinExistence type="predicted"/>
<dbReference type="EMBL" id="CP133621">
    <property type="protein sequence ID" value="WMV49512.1"/>
    <property type="molecule type" value="Genomic_DNA"/>
</dbReference>
<protein>
    <submittedName>
        <fullName evidence="1">Uncharacterized protein</fullName>
    </submittedName>
</protein>
<accession>A0AAF0UNP0</accession>
<evidence type="ECO:0000313" key="2">
    <source>
        <dbReference type="Proteomes" id="UP001234989"/>
    </source>
</evidence>
<gene>
    <name evidence="1" type="ORF">MTR67_042897</name>
</gene>